<sequence length="43" mass="4633">MTIFFATRAKLRAFSSKNGKKVDNGANAPVGKRYAFVIAKGSN</sequence>
<organism evidence="1 2">
    <name type="scientific">Pseudomonas phage phiPMW</name>
    <dbReference type="NCBI Taxonomy" id="1815582"/>
    <lineage>
        <taxon>Viruses</taxon>
        <taxon>Duplodnaviria</taxon>
        <taxon>Heunggongvirae</taxon>
        <taxon>Uroviricota</taxon>
        <taxon>Caudoviricetes</taxon>
        <taxon>Plaisancevirus</taxon>
        <taxon>Plaisancevirus PMW</taxon>
    </lineage>
</organism>
<protein>
    <submittedName>
        <fullName evidence="1">Uncharacterized protein</fullName>
    </submittedName>
</protein>
<gene>
    <name evidence="1" type="ORF">PMW_26</name>
</gene>
<dbReference type="OrthoDB" id="27421at10239"/>
<accession>A0A1S5R160</accession>
<reference evidence="1 2" key="1">
    <citation type="submission" date="2016-03" db="EMBL/GenBank/DDBJ databases">
        <title>Characterization of pf16 and phiPMW: Two novel phages infecting Pseudomonas putida PpG1.</title>
        <authorList>
            <person name="Magill D.J."/>
            <person name="Krylov V.N."/>
            <person name="Allen C.C.R."/>
            <person name="McGrath J.W."/>
            <person name="Quinn J.P."/>
            <person name="Kulakov L.A."/>
        </authorList>
    </citation>
    <scope>NUCLEOTIDE SEQUENCE [LARGE SCALE GENOMIC DNA]</scope>
</reference>
<proteinExistence type="predicted"/>
<evidence type="ECO:0000313" key="1">
    <source>
        <dbReference type="EMBL" id="ANA49151.1"/>
    </source>
</evidence>
<dbReference type="Proteomes" id="UP000223738">
    <property type="component" value="Segment"/>
</dbReference>
<evidence type="ECO:0000313" key="2">
    <source>
        <dbReference type="Proteomes" id="UP000223738"/>
    </source>
</evidence>
<keyword evidence="2" id="KW-1185">Reference proteome</keyword>
<dbReference type="EMBL" id="KU862660">
    <property type="protein sequence ID" value="ANA49151.1"/>
    <property type="molecule type" value="Genomic_DNA"/>
</dbReference>
<name>A0A1S5R160_9CAUD</name>